<sequence length="140" mass="16200">MEKETKLTLGKILGEIYRIQKHSKSVICPVGNDTIFGLLNGFEETLEREIESLELISSEEVAFVSRVLNKYFTDEQKLNDFNGYYDIEAELEERGIDRIKAKRIITMFKAEGRFLKVIEKMDSSGSPAECRTFEIPDYEM</sequence>
<dbReference type="Proteomes" id="UP000325218">
    <property type="component" value="Unassembled WGS sequence"/>
</dbReference>
<keyword evidence="2" id="KW-1185">Reference proteome</keyword>
<accession>A0A5D0CLK4</accession>
<dbReference type="AlphaFoldDB" id="A0A5D0CLK4"/>
<dbReference type="EMBL" id="VSDO01000005">
    <property type="protein sequence ID" value="TYA10913.1"/>
    <property type="molecule type" value="Genomic_DNA"/>
</dbReference>
<name>A0A5D0CLK4_9BACL</name>
<protein>
    <submittedName>
        <fullName evidence="1">Uncharacterized protein</fullName>
    </submittedName>
</protein>
<evidence type="ECO:0000313" key="2">
    <source>
        <dbReference type="Proteomes" id="UP000325218"/>
    </source>
</evidence>
<dbReference type="OrthoDB" id="2966902at2"/>
<dbReference type="RefSeq" id="WP_148457034.1">
    <property type="nucleotide sequence ID" value="NZ_VSDO01000005.1"/>
</dbReference>
<comment type="caution">
    <text evidence="1">The sequence shown here is derived from an EMBL/GenBank/DDBJ whole genome shotgun (WGS) entry which is preliminary data.</text>
</comment>
<organism evidence="1 2">
    <name type="scientific">Paenibacillus faecis</name>
    <dbReference type="NCBI Taxonomy" id="862114"/>
    <lineage>
        <taxon>Bacteria</taxon>
        <taxon>Bacillati</taxon>
        <taxon>Bacillota</taxon>
        <taxon>Bacilli</taxon>
        <taxon>Bacillales</taxon>
        <taxon>Paenibacillaceae</taxon>
        <taxon>Paenibacillus</taxon>
    </lineage>
</organism>
<reference evidence="1 2" key="1">
    <citation type="submission" date="2019-08" db="EMBL/GenBank/DDBJ databases">
        <title>Genome sequencing of Paenibacillus faecis DSM 23593(T).</title>
        <authorList>
            <person name="Kook J.-K."/>
            <person name="Park S.-N."/>
            <person name="Lim Y.K."/>
        </authorList>
    </citation>
    <scope>NUCLEOTIDE SEQUENCE [LARGE SCALE GENOMIC DNA]</scope>
    <source>
        <strain evidence="1 2">DSM 23593</strain>
    </source>
</reference>
<gene>
    <name evidence="1" type="ORF">FRY98_24395</name>
</gene>
<proteinExistence type="predicted"/>
<evidence type="ECO:0000313" key="1">
    <source>
        <dbReference type="EMBL" id="TYA10913.1"/>
    </source>
</evidence>